<dbReference type="Proteomes" id="UP001597389">
    <property type="component" value="Unassembled WGS sequence"/>
</dbReference>
<comment type="caution">
    <text evidence="1">The sequence shown here is derived from an EMBL/GenBank/DDBJ whole genome shotgun (WGS) entry which is preliminary data.</text>
</comment>
<evidence type="ECO:0008006" key="3">
    <source>
        <dbReference type="Google" id="ProtNLM"/>
    </source>
</evidence>
<dbReference type="EMBL" id="JBHUJB010000005">
    <property type="protein sequence ID" value="MFD2157370.1"/>
    <property type="molecule type" value="Genomic_DNA"/>
</dbReference>
<evidence type="ECO:0000313" key="1">
    <source>
        <dbReference type="EMBL" id="MFD2157370.1"/>
    </source>
</evidence>
<organism evidence="1 2">
    <name type="scientific">Rubritalea tangerina</name>
    <dbReference type="NCBI Taxonomy" id="430798"/>
    <lineage>
        <taxon>Bacteria</taxon>
        <taxon>Pseudomonadati</taxon>
        <taxon>Verrucomicrobiota</taxon>
        <taxon>Verrucomicrobiia</taxon>
        <taxon>Verrucomicrobiales</taxon>
        <taxon>Rubritaleaceae</taxon>
        <taxon>Rubritalea</taxon>
    </lineage>
</organism>
<keyword evidence="2" id="KW-1185">Reference proteome</keyword>
<dbReference type="RefSeq" id="WP_377091266.1">
    <property type="nucleotide sequence ID" value="NZ_JBHSJL010000014.1"/>
</dbReference>
<protein>
    <recommendedName>
        <fullName evidence="3">DUF4124 domain-containing protein</fullName>
    </recommendedName>
</protein>
<accession>A0ABW4Z640</accession>
<evidence type="ECO:0000313" key="2">
    <source>
        <dbReference type="Proteomes" id="UP001597389"/>
    </source>
</evidence>
<proteinExistence type="predicted"/>
<name>A0ABW4Z640_9BACT</name>
<gene>
    <name evidence="1" type="ORF">ACFSW8_00490</name>
</gene>
<sequence length="125" mass="14724">MKVFYLLIIGLGLGASQAQEVQWYDAEGNVVKVTQMEKEEKEEHKAANELLVHEAYHWDARRIFRKSRIRGRAIYYNSPYVFGYGFGYGCWPNYYTRSYCTSGGYYRSYCRPSYRGSSLNIVIRR</sequence>
<reference evidence="2" key="1">
    <citation type="journal article" date="2019" name="Int. J. Syst. Evol. Microbiol.">
        <title>The Global Catalogue of Microorganisms (GCM) 10K type strain sequencing project: providing services to taxonomists for standard genome sequencing and annotation.</title>
        <authorList>
            <consortium name="The Broad Institute Genomics Platform"/>
            <consortium name="The Broad Institute Genome Sequencing Center for Infectious Disease"/>
            <person name="Wu L."/>
            <person name="Ma J."/>
        </authorList>
    </citation>
    <scope>NUCLEOTIDE SEQUENCE [LARGE SCALE GENOMIC DNA]</scope>
    <source>
        <strain evidence="2">CCUG 57942</strain>
    </source>
</reference>